<evidence type="ECO:0000313" key="2">
    <source>
        <dbReference type="Proteomes" id="UP000004358"/>
    </source>
</evidence>
<dbReference type="HOGENOM" id="CLU_2987508_0_0_0"/>
<dbReference type="Proteomes" id="UP000004358">
    <property type="component" value="Unassembled WGS sequence"/>
</dbReference>
<accession>A3ZZQ8</accession>
<evidence type="ECO:0000313" key="1">
    <source>
        <dbReference type="EMBL" id="EAQ77978.1"/>
    </source>
</evidence>
<comment type="caution">
    <text evidence="1">The sequence shown here is derived from an EMBL/GenBank/DDBJ whole genome shotgun (WGS) entry which is preliminary data.</text>
</comment>
<proteinExistence type="predicted"/>
<name>A3ZZQ8_9BACT</name>
<sequence>MAAPIEEAGAVFCEPIGQADLLSFMIADASDLQVLVDFNGFKFFVIDAVRNLLKLAL</sequence>
<dbReference type="STRING" id="314230.DSM3645_16060"/>
<protein>
    <submittedName>
        <fullName evidence="1">Uncharacterized protein</fullName>
    </submittedName>
</protein>
<gene>
    <name evidence="1" type="ORF">DSM3645_16060</name>
</gene>
<organism evidence="1 2">
    <name type="scientific">Blastopirellula marina DSM 3645</name>
    <dbReference type="NCBI Taxonomy" id="314230"/>
    <lineage>
        <taxon>Bacteria</taxon>
        <taxon>Pseudomonadati</taxon>
        <taxon>Planctomycetota</taxon>
        <taxon>Planctomycetia</taxon>
        <taxon>Pirellulales</taxon>
        <taxon>Pirellulaceae</taxon>
        <taxon>Blastopirellula</taxon>
    </lineage>
</organism>
<dbReference type="AlphaFoldDB" id="A3ZZQ8"/>
<reference evidence="1 2" key="1">
    <citation type="submission" date="2006-02" db="EMBL/GenBank/DDBJ databases">
        <authorList>
            <person name="Amann R."/>
            <person name="Ferriera S."/>
            <person name="Johnson J."/>
            <person name="Kravitz S."/>
            <person name="Halpern A."/>
            <person name="Remington K."/>
            <person name="Beeson K."/>
            <person name="Tran B."/>
            <person name="Rogers Y.-H."/>
            <person name="Friedman R."/>
            <person name="Venter J.C."/>
        </authorList>
    </citation>
    <scope>NUCLEOTIDE SEQUENCE [LARGE SCALE GENOMIC DNA]</scope>
    <source>
        <strain evidence="1 2">DSM 3645</strain>
    </source>
</reference>
<dbReference type="EMBL" id="AANZ01000025">
    <property type="protein sequence ID" value="EAQ77978.1"/>
    <property type="molecule type" value="Genomic_DNA"/>
</dbReference>